<reference evidence="7 8" key="1">
    <citation type="submission" date="2017-09" db="EMBL/GenBank/DDBJ databases">
        <authorList>
            <person name="Ehlers B."/>
            <person name="Leendertz F.H."/>
        </authorList>
    </citation>
    <scope>NUCLEOTIDE SEQUENCE [LARGE SCALE GENOMIC DNA]</scope>
    <source>
        <strain evidence="7 8">DSM 46844</strain>
    </source>
</reference>
<dbReference type="SUPFAM" id="SSF55781">
    <property type="entry name" value="GAF domain-like"/>
    <property type="match status" value="1"/>
</dbReference>
<evidence type="ECO:0000256" key="1">
    <source>
        <dbReference type="ARBA" id="ARBA00022679"/>
    </source>
</evidence>
<feature type="region of interest" description="Disordered" evidence="4">
    <location>
        <begin position="458"/>
        <end position="478"/>
    </location>
</feature>
<dbReference type="InterPro" id="IPR000014">
    <property type="entry name" value="PAS"/>
</dbReference>
<dbReference type="Gene3D" id="3.30.450.40">
    <property type="match status" value="1"/>
</dbReference>
<evidence type="ECO:0000256" key="2">
    <source>
        <dbReference type="ARBA" id="ARBA00022777"/>
    </source>
</evidence>
<dbReference type="InterPro" id="IPR035965">
    <property type="entry name" value="PAS-like_dom_sf"/>
</dbReference>
<dbReference type="Pfam" id="PF13185">
    <property type="entry name" value="GAF_2"/>
    <property type="match status" value="1"/>
</dbReference>
<proteinExistence type="predicted"/>
<dbReference type="GO" id="GO:0016020">
    <property type="term" value="C:membrane"/>
    <property type="evidence" value="ECO:0007669"/>
    <property type="project" value="InterPro"/>
</dbReference>
<gene>
    <name evidence="7" type="ORF">SAMN06893097_11533</name>
</gene>
<keyword evidence="2" id="KW-0418">Kinase</keyword>
<sequence>MRSEVAAPAGAVWPVGSGEDPVLRALVEVSADGLTLVDDAGRLLGLNAAAAHILGRPATELVGTATPFDPTAGDPDAPDLRTASWPVPGGSRRELEYRVLPVGPGRWAVWFSDVTDTVRQQERLTAITRAAASVADAYSLRATLDAVAREIAMTASIAAVQILALDDPRDDLQLLGMAGFGDAVDFAEKHAACRRLGARVLFMEALENRQPVVSLHRKPQIMADPLWAPLHEIMDVPDWDSFVSMPLVVRGRALGIINAYYSPGEDPGPSSLAFLEAMADSAAVAIETAALLAQTRSRAQSDERRRLARDLHDSVVQQVFSMRMQAEALRAHLDTAAVDRATVRSAAEELAELSASALADLRGLVFELRPLDLAENGLVEAVRAHAAGVEARTGLAVEVDAPDGLEVDVGVDVQEDLYRIVQEALHNVVKHARATEAEIRVGASAEGGALVVEVTDNGCGGTPDAAPAPPQTGNRPRTSLGLVSMRERAERWGGSLSAGPRPLGGWRVRVTLPVPGSRVGAAR</sequence>
<dbReference type="SUPFAM" id="SSF55785">
    <property type="entry name" value="PYP-like sensor domain (PAS domain)"/>
    <property type="match status" value="1"/>
</dbReference>
<dbReference type="InterPro" id="IPR029016">
    <property type="entry name" value="GAF-like_dom_sf"/>
</dbReference>
<dbReference type="CDD" id="cd00130">
    <property type="entry name" value="PAS"/>
    <property type="match status" value="1"/>
</dbReference>
<evidence type="ECO:0000313" key="7">
    <source>
        <dbReference type="EMBL" id="SNX99160.1"/>
    </source>
</evidence>
<dbReference type="InterPro" id="IPR036890">
    <property type="entry name" value="HATPase_C_sf"/>
</dbReference>
<dbReference type="EMBL" id="OBDO01000015">
    <property type="protein sequence ID" value="SNX99160.1"/>
    <property type="molecule type" value="Genomic_DNA"/>
</dbReference>
<protein>
    <submittedName>
        <fullName evidence="7">PAS domain-containing protein</fullName>
    </submittedName>
</protein>
<dbReference type="Pfam" id="PF07730">
    <property type="entry name" value="HisKA_3"/>
    <property type="match status" value="1"/>
</dbReference>
<dbReference type="Gene3D" id="1.20.5.1930">
    <property type="match status" value="1"/>
</dbReference>
<evidence type="ECO:0000256" key="4">
    <source>
        <dbReference type="SAM" id="MobiDB-lite"/>
    </source>
</evidence>
<dbReference type="InterPro" id="IPR005467">
    <property type="entry name" value="His_kinase_dom"/>
</dbReference>
<dbReference type="PROSITE" id="PS50109">
    <property type="entry name" value="HIS_KIN"/>
    <property type="match status" value="1"/>
</dbReference>
<evidence type="ECO:0000256" key="3">
    <source>
        <dbReference type="ARBA" id="ARBA00023012"/>
    </source>
</evidence>
<dbReference type="Proteomes" id="UP000219514">
    <property type="component" value="Unassembled WGS sequence"/>
</dbReference>
<dbReference type="GO" id="GO:0000155">
    <property type="term" value="F:phosphorelay sensor kinase activity"/>
    <property type="evidence" value="ECO:0007669"/>
    <property type="project" value="InterPro"/>
</dbReference>
<evidence type="ECO:0000313" key="8">
    <source>
        <dbReference type="Proteomes" id="UP000219514"/>
    </source>
</evidence>
<dbReference type="AlphaFoldDB" id="A0A285EJH1"/>
<dbReference type="PROSITE" id="PS50112">
    <property type="entry name" value="PAS"/>
    <property type="match status" value="1"/>
</dbReference>
<evidence type="ECO:0000259" key="6">
    <source>
        <dbReference type="PROSITE" id="PS50112"/>
    </source>
</evidence>
<dbReference type="InterPro" id="IPR003594">
    <property type="entry name" value="HATPase_dom"/>
</dbReference>
<dbReference type="SMART" id="SM00387">
    <property type="entry name" value="HATPase_c"/>
    <property type="match status" value="1"/>
</dbReference>
<name>A0A285EJH1_9ACTN</name>
<dbReference type="Pfam" id="PF02518">
    <property type="entry name" value="HATPase_c"/>
    <property type="match status" value="1"/>
</dbReference>
<dbReference type="RefSeq" id="WP_216359914.1">
    <property type="nucleotide sequence ID" value="NZ_JACHXB010000002.1"/>
</dbReference>
<accession>A0A285EJH1</accession>
<feature type="region of interest" description="Disordered" evidence="4">
    <location>
        <begin position="67"/>
        <end position="86"/>
    </location>
</feature>
<dbReference type="GO" id="GO:0046983">
    <property type="term" value="F:protein dimerization activity"/>
    <property type="evidence" value="ECO:0007669"/>
    <property type="project" value="InterPro"/>
</dbReference>
<dbReference type="CDD" id="cd16917">
    <property type="entry name" value="HATPase_UhpB-NarQ-NarX-like"/>
    <property type="match status" value="1"/>
</dbReference>
<keyword evidence="1" id="KW-0808">Transferase</keyword>
<dbReference type="InterPro" id="IPR011712">
    <property type="entry name" value="Sig_transdc_His_kin_sub3_dim/P"/>
</dbReference>
<feature type="domain" description="Histidine kinase" evidence="5">
    <location>
        <begin position="310"/>
        <end position="516"/>
    </location>
</feature>
<dbReference type="SUPFAM" id="SSF55874">
    <property type="entry name" value="ATPase domain of HSP90 chaperone/DNA topoisomerase II/histidine kinase"/>
    <property type="match status" value="1"/>
</dbReference>
<dbReference type="Gene3D" id="3.30.450.20">
    <property type="entry name" value="PAS domain"/>
    <property type="match status" value="1"/>
</dbReference>
<dbReference type="Gene3D" id="3.30.565.10">
    <property type="entry name" value="Histidine kinase-like ATPase, C-terminal domain"/>
    <property type="match status" value="1"/>
</dbReference>
<dbReference type="SMART" id="SM00065">
    <property type="entry name" value="GAF"/>
    <property type="match status" value="1"/>
</dbReference>
<organism evidence="7 8">
    <name type="scientific">Geodermatophilus sabuli</name>
    <dbReference type="NCBI Taxonomy" id="1564158"/>
    <lineage>
        <taxon>Bacteria</taxon>
        <taxon>Bacillati</taxon>
        <taxon>Actinomycetota</taxon>
        <taxon>Actinomycetes</taxon>
        <taxon>Geodermatophilales</taxon>
        <taxon>Geodermatophilaceae</taxon>
        <taxon>Geodermatophilus</taxon>
    </lineage>
</organism>
<evidence type="ECO:0000259" key="5">
    <source>
        <dbReference type="PROSITE" id="PS50109"/>
    </source>
</evidence>
<feature type="domain" description="PAS" evidence="6">
    <location>
        <begin position="19"/>
        <end position="63"/>
    </location>
</feature>
<dbReference type="SMART" id="SM00091">
    <property type="entry name" value="PAS"/>
    <property type="match status" value="1"/>
</dbReference>
<keyword evidence="8" id="KW-1185">Reference proteome</keyword>
<keyword evidence="3" id="KW-0902">Two-component regulatory system</keyword>
<dbReference type="PANTHER" id="PTHR24421:SF61">
    <property type="entry name" value="OXYGEN SENSOR HISTIDINE KINASE NREB"/>
    <property type="match status" value="1"/>
</dbReference>
<dbReference type="InterPro" id="IPR050482">
    <property type="entry name" value="Sensor_HK_TwoCompSys"/>
</dbReference>
<dbReference type="InterPro" id="IPR003018">
    <property type="entry name" value="GAF"/>
</dbReference>
<dbReference type="PANTHER" id="PTHR24421">
    <property type="entry name" value="NITRATE/NITRITE SENSOR PROTEIN NARX-RELATED"/>
    <property type="match status" value="1"/>
</dbReference>